<dbReference type="RefSeq" id="WP_301590810.1">
    <property type="nucleotide sequence ID" value="NZ_JAPFQI010000010.1"/>
</dbReference>
<dbReference type="PANTHER" id="PTHR42978">
    <property type="entry name" value="QUORUM-QUENCHING LACTONASE YTNP-RELATED-RELATED"/>
    <property type="match status" value="1"/>
</dbReference>
<evidence type="ECO:0000256" key="1">
    <source>
        <dbReference type="ARBA" id="ARBA00007749"/>
    </source>
</evidence>
<evidence type="ECO:0000256" key="4">
    <source>
        <dbReference type="ARBA" id="ARBA00022833"/>
    </source>
</evidence>
<dbReference type="SUPFAM" id="SSF56281">
    <property type="entry name" value="Metallo-hydrolase/oxidoreductase"/>
    <property type="match status" value="1"/>
</dbReference>
<feature type="chain" id="PRO_5045249427" evidence="5">
    <location>
        <begin position="28"/>
        <end position="330"/>
    </location>
</feature>
<keyword evidence="2" id="KW-0479">Metal-binding</keyword>
<gene>
    <name evidence="7" type="ORF">OF850_13850</name>
</gene>
<reference evidence="7 8" key="1">
    <citation type="submission" date="2022-10" db="EMBL/GenBank/DDBJ databases">
        <title>Roseococcus glaciei nov., sp. nov., isolated from glacier.</title>
        <authorList>
            <person name="Liu Q."/>
            <person name="Xin Y.-H."/>
        </authorList>
    </citation>
    <scope>NUCLEOTIDE SEQUENCE [LARGE SCALE GENOMIC DNA]</scope>
    <source>
        <strain evidence="7 8">MDT2-1-1</strain>
    </source>
</reference>
<keyword evidence="3" id="KW-0378">Hydrolase</keyword>
<evidence type="ECO:0000313" key="8">
    <source>
        <dbReference type="Proteomes" id="UP001526430"/>
    </source>
</evidence>
<protein>
    <submittedName>
        <fullName evidence="7">MBL fold metallo-hydrolase</fullName>
    </submittedName>
</protein>
<proteinExistence type="inferred from homology"/>
<dbReference type="InterPro" id="IPR036866">
    <property type="entry name" value="RibonucZ/Hydroxyglut_hydro"/>
</dbReference>
<feature type="domain" description="Metallo-beta-lactamase" evidence="6">
    <location>
        <begin position="96"/>
        <end position="298"/>
    </location>
</feature>
<comment type="caution">
    <text evidence="7">The sequence shown here is derived from an EMBL/GenBank/DDBJ whole genome shotgun (WGS) entry which is preliminary data.</text>
</comment>
<dbReference type="SMART" id="SM00849">
    <property type="entry name" value="Lactamase_B"/>
    <property type="match status" value="1"/>
</dbReference>
<evidence type="ECO:0000313" key="7">
    <source>
        <dbReference type="EMBL" id="MCW8086715.1"/>
    </source>
</evidence>
<evidence type="ECO:0000256" key="3">
    <source>
        <dbReference type="ARBA" id="ARBA00022801"/>
    </source>
</evidence>
<feature type="signal peptide" evidence="5">
    <location>
        <begin position="1"/>
        <end position="27"/>
    </location>
</feature>
<name>A0ABT3NX14_9PROT</name>
<evidence type="ECO:0000256" key="5">
    <source>
        <dbReference type="SAM" id="SignalP"/>
    </source>
</evidence>
<accession>A0ABT3NX14</accession>
<sequence length="330" mass="36368">MSLAVRRRLALLATPALVAGIAAPAAAQNTPPPTQGEMPPQFQRVKLGDFEVTTLLDGAMQGTNEGIRNFFPDSRPEEIDPLRDRSFRIGGGLHQPVGAYVVNTGRNLAMIDCGGHSSFIPTTGRTLEALRASGYRPEQVDTVILTHIHPEHALGLSYDGTTRNFPNAEVVVTEVDHRFWTDPAMESRVPQGQRFIEAGRRAIRPYEGRIRTVEMREGLEVIPGIFLMPAPGHTPGHVSYRLTSQNRSMLIWGDIAHQMTIQLARPRWRVGVDVDPAEGVESRVRTLTLLAEEGMPMGGVHVPWPGFGRVIRDGEGFLYVPRPQHFGTAI</sequence>
<dbReference type="InterPro" id="IPR001279">
    <property type="entry name" value="Metallo-B-lactamas"/>
</dbReference>
<organism evidence="7 8">
    <name type="scientific">Sabulicella glaciei</name>
    <dbReference type="NCBI Taxonomy" id="2984948"/>
    <lineage>
        <taxon>Bacteria</taxon>
        <taxon>Pseudomonadati</taxon>
        <taxon>Pseudomonadota</taxon>
        <taxon>Alphaproteobacteria</taxon>
        <taxon>Acetobacterales</taxon>
        <taxon>Acetobacteraceae</taxon>
        <taxon>Sabulicella</taxon>
    </lineage>
</organism>
<keyword evidence="8" id="KW-1185">Reference proteome</keyword>
<evidence type="ECO:0000256" key="2">
    <source>
        <dbReference type="ARBA" id="ARBA00022723"/>
    </source>
</evidence>
<keyword evidence="5" id="KW-0732">Signal</keyword>
<dbReference type="EMBL" id="JAPFQI010000010">
    <property type="protein sequence ID" value="MCW8086715.1"/>
    <property type="molecule type" value="Genomic_DNA"/>
</dbReference>
<keyword evidence="4" id="KW-0862">Zinc</keyword>
<dbReference type="Gene3D" id="3.60.15.10">
    <property type="entry name" value="Ribonuclease Z/Hydroxyacylglutathione hydrolase-like"/>
    <property type="match status" value="1"/>
</dbReference>
<dbReference type="InterPro" id="IPR051013">
    <property type="entry name" value="MBL_superfamily_lactonases"/>
</dbReference>
<dbReference type="Pfam" id="PF00753">
    <property type="entry name" value="Lactamase_B"/>
    <property type="match status" value="1"/>
</dbReference>
<dbReference type="CDD" id="cd07720">
    <property type="entry name" value="OPHC2-like_MBL-fold"/>
    <property type="match status" value="1"/>
</dbReference>
<evidence type="ECO:0000259" key="6">
    <source>
        <dbReference type="SMART" id="SM00849"/>
    </source>
</evidence>
<dbReference type="Proteomes" id="UP001526430">
    <property type="component" value="Unassembled WGS sequence"/>
</dbReference>
<comment type="similarity">
    <text evidence="1">Belongs to the metallo-beta-lactamase superfamily.</text>
</comment>
<dbReference type="PANTHER" id="PTHR42978:SF6">
    <property type="entry name" value="QUORUM-QUENCHING LACTONASE YTNP-RELATED"/>
    <property type="match status" value="1"/>
</dbReference>